<accession>A0AAF0QQL1</accession>
<keyword evidence="2" id="KW-1185">Reference proteome</keyword>
<proteinExistence type="predicted"/>
<evidence type="ECO:0000313" key="1">
    <source>
        <dbReference type="EMBL" id="WMV25440.1"/>
    </source>
</evidence>
<protein>
    <submittedName>
        <fullName evidence="1">Uncharacterized protein</fullName>
    </submittedName>
</protein>
<sequence length="221" mass="25180">MGWFLKEIKVAELKVGLKLKRESGCEGLRELEEWPYPTTSIAEDENTILGLRYLLLASPVWTLRGTTHYFITYARKLSNTSPKGVKGHEIKGLREGFQEEKKKKFSRVLPSFKDFGQELSSYGVLHCLLSRRAPRVAVPLVVTFQWLGSHSLAPKKLRHFHDSSHGLSRPSRAVKWLVCGSLTWGSLVEPLPHHHGWHHDPWWPPRAVKACMEDGQCLGQP</sequence>
<dbReference type="EMBL" id="CP133615">
    <property type="protein sequence ID" value="WMV25440.1"/>
    <property type="molecule type" value="Genomic_DNA"/>
</dbReference>
<evidence type="ECO:0000313" key="2">
    <source>
        <dbReference type="Proteomes" id="UP001234989"/>
    </source>
</evidence>
<organism evidence="1 2">
    <name type="scientific">Solanum verrucosum</name>
    <dbReference type="NCBI Taxonomy" id="315347"/>
    <lineage>
        <taxon>Eukaryota</taxon>
        <taxon>Viridiplantae</taxon>
        <taxon>Streptophyta</taxon>
        <taxon>Embryophyta</taxon>
        <taxon>Tracheophyta</taxon>
        <taxon>Spermatophyta</taxon>
        <taxon>Magnoliopsida</taxon>
        <taxon>eudicotyledons</taxon>
        <taxon>Gunneridae</taxon>
        <taxon>Pentapetalae</taxon>
        <taxon>asterids</taxon>
        <taxon>lamiids</taxon>
        <taxon>Solanales</taxon>
        <taxon>Solanaceae</taxon>
        <taxon>Solanoideae</taxon>
        <taxon>Solaneae</taxon>
        <taxon>Solanum</taxon>
    </lineage>
</organism>
<gene>
    <name evidence="1" type="ORF">MTR67_018825</name>
</gene>
<dbReference type="AlphaFoldDB" id="A0AAF0QQL1"/>
<name>A0AAF0QQL1_SOLVR</name>
<reference evidence="1" key="1">
    <citation type="submission" date="2023-08" db="EMBL/GenBank/DDBJ databases">
        <title>A de novo genome assembly of Solanum verrucosum Schlechtendal, a Mexican diploid species geographically isolated from the other diploid A-genome species in potato relatives.</title>
        <authorList>
            <person name="Hosaka K."/>
        </authorList>
    </citation>
    <scope>NUCLEOTIDE SEQUENCE</scope>
    <source>
        <tissue evidence="1">Young leaves</tissue>
    </source>
</reference>
<dbReference type="Proteomes" id="UP001234989">
    <property type="component" value="Chromosome 4"/>
</dbReference>